<dbReference type="InterPro" id="IPR011032">
    <property type="entry name" value="GroES-like_sf"/>
</dbReference>
<dbReference type="InterPro" id="IPR013154">
    <property type="entry name" value="ADH-like_N"/>
</dbReference>
<dbReference type="InterPro" id="IPR020843">
    <property type="entry name" value="ER"/>
</dbReference>
<dbReference type="InterPro" id="IPR036291">
    <property type="entry name" value="NAD(P)-bd_dom_sf"/>
</dbReference>
<dbReference type="Pfam" id="PF13602">
    <property type="entry name" value="ADH_zinc_N_2"/>
    <property type="match status" value="1"/>
</dbReference>
<organism evidence="2 3">
    <name type="scientific">Pseudomonas viridiflava</name>
    <name type="common">Phytomonas viridiflava</name>
    <dbReference type="NCBI Taxonomy" id="33069"/>
    <lineage>
        <taxon>Bacteria</taxon>
        <taxon>Pseudomonadati</taxon>
        <taxon>Pseudomonadota</taxon>
        <taxon>Gammaproteobacteria</taxon>
        <taxon>Pseudomonadales</taxon>
        <taxon>Pseudomonadaceae</taxon>
        <taxon>Pseudomonas</taxon>
    </lineage>
</organism>
<dbReference type="Gene3D" id="3.90.180.10">
    <property type="entry name" value="Medium-chain alcohol dehydrogenases, catalytic domain"/>
    <property type="match status" value="1"/>
</dbReference>
<protein>
    <submittedName>
        <fullName evidence="2">NADP-dependent oxidoreductase</fullName>
        <ecNumber evidence="2">1.-.-.-</ecNumber>
    </submittedName>
</protein>
<feature type="domain" description="Enoyl reductase (ER)" evidence="1">
    <location>
        <begin position="7"/>
        <end position="304"/>
    </location>
</feature>
<dbReference type="Gene3D" id="3.40.50.720">
    <property type="entry name" value="NAD(P)-binding Rossmann-like Domain"/>
    <property type="match status" value="1"/>
</dbReference>
<dbReference type="SUPFAM" id="SSF51735">
    <property type="entry name" value="NAD(P)-binding Rossmann-fold domains"/>
    <property type="match status" value="1"/>
</dbReference>
<dbReference type="SMART" id="SM00829">
    <property type="entry name" value="PKS_ER"/>
    <property type="match status" value="1"/>
</dbReference>
<dbReference type="GO" id="GO:0016491">
    <property type="term" value="F:oxidoreductase activity"/>
    <property type="evidence" value="ECO:0007669"/>
    <property type="project" value="UniProtKB-KW"/>
</dbReference>
<accession>A0ABU7N0Q9</accession>
<dbReference type="PANTHER" id="PTHR44013">
    <property type="entry name" value="ZINC-TYPE ALCOHOL DEHYDROGENASE-LIKE PROTEIN C16A3.02C"/>
    <property type="match status" value="1"/>
</dbReference>
<dbReference type="Pfam" id="PF08240">
    <property type="entry name" value="ADH_N"/>
    <property type="match status" value="1"/>
</dbReference>
<evidence type="ECO:0000259" key="1">
    <source>
        <dbReference type="SMART" id="SM00829"/>
    </source>
</evidence>
<keyword evidence="2" id="KW-0560">Oxidoreductase</keyword>
<dbReference type="Proteomes" id="UP001343600">
    <property type="component" value="Unassembled WGS sequence"/>
</dbReference>
<dbReference type="RefSeq" id="WP_245099290.1">
    <property type="nucleotide sequence ID" value="NZ_JALDTP010000005.1"/>
</dbReference>
<gene>
    <name evidence="2" type="ORF">V2I87_00350</name>
</gene>
<name>A0ABU7N0Q9_PSEVI</name>
<dbReference type="EMBL" id="JAZEIP010000001">
    <property type="protein sequence ID" value="MEE4038530.1"/>
    <property type="molecule type" value="Genomic_DNA"/>
</dbReference>
<comment type="caution">
    <text evidence="2">The sequence shown here is derived from an EMBL/GenBank/DDBJ whole genome shotgun (WGS) entry which is preliminary data.</text>
</comment>
<dbReference type="InterPro" id="IPR052733">
    <property type="entry name" value="Chloroplast_QOR"/>
</dbReference>
<sequence length="310" mass="32699">MRAICINAYNDTPFQQETSIPTLAADEVLIRVHAAAFNPLDALVVSGSAAHFFDITLPLTLSTDFSGTVQHVGSTVSQWQPGDQVICWTDAGTSGGLAEFAAVPASSCVALPESLSFSQGAGIPTAAITAWHALFSKAGLKSGERVLIHAAAGGVGSFAVQFAHKTGARVIATASGEGVELARRLGADEVIDYKSEDFTAVVSDVDVVLDLVGGETQARSFQVLRRGGRLVSTTMPPDQSVAEAYGVSASVFYANVYADQLQALVQKIVEHDVQVVIDCDVPFESFNDAWLRQTSGRAKGKVIVSRINEL</sequence>
<dbReference type="SUPFAM" id="SSF50129">
    <property type="entry name" value="GroES-like"/>
    <property type="match status" value="1"/>
</dbReference>
<dbReference type="PANTHER" id="PTHR44013:SF1">
    <property type="entry name" value="ZINC-TYPE ALCOHOL DEHYDROGENASE-LIKE PROTEIN C16A3.02C"/>
    <property type="match status" value="1"/>
</dbReference>
<evidence type="ECO:0000313" key="2">
    <source>
        <dbReference type="EMBL" id="MEE4038530.1"/>
    </source>
</evidence>
<keyword evidence="3" id="KW-1185">Reference proteome</keyword>
<dbReference type="CDD" id="cd05289">
    <property type="entry name" value="MDR_like_2"/>
    <property type="match status" value="1"/>
</dbReference>
<proteinExistence type="predicted"/>
<evidence type="ECO:0000313" key="3">
    <source>
        <dbReference type="Proteomes" id="UP001343600"/>
    </source>
</evidence>
<dbReference type="EC" id="1.-.-.-" evidence="2"/>
<reference evidence="2 3" key="1">
    <citation type="submission" date="2024-01" db="EMBL/GenBank/DDBJ databases">
        <title>Characterization of Pseudomonas viridiflava in Georgia, USA.</title>
        <authorList>
            <person name="Zhao M."/>
            <person name="Dutta B."/>
        </authorList>
    </citation>
    <scope>NUCLEOTIDE SEQUENCE [LARGE SCALE GENOMIC DNA]</scope>
    <source>
        <strain evidence="2 3">21GA0539</strain>
    </source>
</reference>